<proteinExistence type="predicted"/>
<feature type="domain" description="Enoyl reductase (ER)" evidence="2">
    <location>
        <begin position="12"/>
        <end position="326"/>
    </location>
</feature>
<keyword evidence="4" id="KW-1185">Reference proteome</keyword>
<dbReference type="PANTHER" id="PTHR44154">
    <property type="entry name" value="QUINONE OXIDOREDUCTASE"/>
    <property type="match status" value="1"/>
</dbReference>
<evidence type="ECO:0000313" key="3">
    <source>
        <dbReference type="EMBL" id="SDY20764.1"/>
    </source>
</evidence>
<dbReference type="InterPro" id="IPR011032">
    <property type="entry name" value="GroES-like_sf"/>
</dbReference>
<evidence type="ECO:0000256" key="1">
    <source>
        <dbReference type="ARBA" id="ARBA00022857"/>
    </source>
</evidence>
<dbReference type="PANTHER" id="PTHR44154:SF1">
    <property type="entry name" value="QUINONE OXIDOREDUCTASE"/>
    <property type="match status" value="1"/>
</dbReference>
<dbReference type="Proteomes" id="UP000199026">
    <property type="component" value="Unassembled WGS sequence"/>
</dbReference>
<gene>
    <name evidence="3" type="ORF">SAMN05444486_101755</name>
</gene>
<dbReference type="SUPFAM" id="SSF51735">
    <property type="entry name" value="NAD(P)-binding Rossmann-fold domains"/>
    <property type="match status" value="1"/>
</dbReference>
<dbReference type="InterPro" id="IPR020843">
    <property type="entry name" value="ER"/>
</dbReference>
<accession>A0A1H3I143</accession>
<evidence type="ECO:0000313" key="4">
    <source>
        <dbReference type="Proteomes" id="UP000199026"/>
    </source>
</evidence>
<sequence length="329" mass="33814">MRAITYSAFGPAAEALSLTEVETPTAKAGEVLVRLHLSGVNPSDVKARAGGRPGVPKPPFPQIIPHSDGAGVIEAVGAGVPPSRVGERVWIWNGQWQRPFGTCAEYIALPAAQAVPLGDHSFETGASLGIPALTAAHCVFGGGSVEGKTLLVSGGGGSVGFMAVQLAKWAGARVIATASAGPSADQAQAAGADLVLDHRSPTLAEDILQATSGNLIYRAIECEFGANIDTLATVMAPCGTIAAYGSAVNMAPTLPFGPLLFKAITIDIALIYILPAPERAVAIDHIHRALAEGALTARVHKTYELEDTAKAHEAVEAAHRYGAILVKTA</sequence>
<dbReference type="AlphaFoldDB" id="A0A1H3I143"/>
<dbReference type="SMART" id="SM00829">
    <property type="entry name" value="PKS_ER"/>
    <property type="match status" value="1"/>
</dbReference>
<dbReference type="Pfam" id="PF08240">
    <property type="entry name" value="ADH_N"/>
    <property type="match status" value="1"/>
</dbReference>
<name>A0A1H3I143_9RHOB</name>
<dbReference type="InterPro" id="IPR013154">
    <property type="entry name" value="ADH-like_N"/>
</dbReference>
<dbReference type="GO" id="GO:0016491">
    <property type="term" value="F:oxidoreductase activity"/>
    <property type="evidence" value="ECO:0007669"/>
    <property type="project" value="InterPro"/>
</dbReference>
<organism evidence="3 4">
    <name type="scientific">Lentibacter algarum</name>
    <dbReference type="NCBI Taxonomy" id="576131"/>
    <lineage>
        <taxon>Bacteria</taxon>
        <taxon>Pseudomonadati</taxon>
        <taxon>Pseudomonadota</taxon>
        <taxon>Alphaproteobacteria</taxon>
        <taxon>Rhodobacterales</taxon>
        <taxon>Roseobacteraceae</taxon>
        <taxon>Lentibacter</taxon>
    </lineage>
</organism>
<reference evidence="3 4" key="1">
    <citation type="submission" date="2016-10" db="EMBL/GenBank/DDBJ databases">
        <authorList>
            <person name="de Groot N.N."/>
        </authorList>
    </citation>
    <scope>NUCLEOTIDE SEQUENCE [LARGE SCALE GENOMIC DNA]</scope>
    <source>
        <strain evidence="3 4">DSM 24677</strain>
    </source>
</reference>
<dbReference type="InterPro" id="IPR013149">
    <property type="entry name" value="ADH-like_C"/>
</dbReference>
<dbReference type="GeneID" id="78123547"/>
<dbReference type="SUPFAM" id="SSF50129">
    <property type="entry name" value="GroES-like"/>
    <property type="match status" value="1"/>
</dbReference>
<evidence type="ECO:0000259" key="2">
    <source>
        <dbReference type="SMART" id="SM00829"/>
    </source>
</evidence>
<dbReference type="CDD" id="cd08253">
    <property type="entry name" value="zeta_crystallin"/>
    <property type="match status" value="1"/>
</dbReference>
<dbReference type="OrthoDB" id="7355832at2"/>
<keyword evidence="1" id="KW-0521">NADP</keyword>
<dbReference type="InterPro" id="IPR036291">
    <property type="entry name" value="NAD(P)-bd_dom_sf"/>
</dbReference>
<dbReference type="Pfam" id="PF00107">
    <property type="entry name" value="ADH_zinc_N"/>
    <property type="match status" value="1"/>
</dbReference>
<dbReference type="EMBL" id="FNPR01000001">
    <property type="protein sequence ID" value="SDY20764.1"/>
    <property type="molecule type" value="Genomic_DNA"/>
</dbReference>
<dbReference type="InterPro" id="IPR051603">
    <property type="entry name" value="Zinc-ADH_QOR/CCCR"/>
</dbReference>
<dbReference type="Gene3D" id="3.40.50.720">
    <property type="entry name" value="NAD(P)-binding Rossmann-like Domain"/>
    <property type="match status" value="1"/>
</dbReference>
<dbReference type="Gene3D" id="3.90.180.10">
    <property type="entry name" value="Medium-chain alcohol dehydrogenases, catalytic domain"/>
    <property type="match status" value="1"/>
</dbReference>
<dbReference type="RefSeq" id="WP_089887948.1">
    <property type="nucleotide sequence ID" value="NZ_CALJFH010000017.1"/>
</dbReference>
<protein>
    <submittedName>
        <fullName evidence="3">NADPH2:quinone reductase</fullName>
    </submittedName>
</protein>
<dbReference type="STRING" id="576131.SAMN05444486_101755"/>